<dbReference type="SMART" id="SM00387">
    <property type="entry name" value="HATPase_c"/>
    <property type="match status" value="1"/>
</dbReference>
<dbReference type="FunFam" id="1.10.287.130:FF:000001">
    <property type="entry name" value="Two-component sensor histidine kinase"/>
    <property type="match status" value="1"/>
</dbReference>
<dbReference type="PROSITE" id="PS50885">
    <property type="entry name" value="HAMP"/>
    <property type="match status" value="1"/>
</dbReference>
<comment type="cofactor">
    <cofactor evidence="2">
        <name>a divalent metal cation</name>
        <dbReference type="ChEBI" id="CHEBI:60240"/>
    </cofactor>
</comment>
<evidence type="ECO:0000256" key="8">
    <source>
        <dbReference type="ARBA" id="ARBA00022777"/>
    </source>
</evidence>
<dbReference type="CDD" id="cd06225">
    <property type="entry name" value="HAMP"/>
    <property type="match status" value="1"/>
</dbReference>
<comment type="subcellular location">
    <subcellularLocation>
        <location evidence="3">Cell membrane</location>
    </subcellularLocation>
</comment>
<dbReference type="GO" id="GO:0005886">
    <property type="term" value="C:plasma membrane"/>
    <property type="evidence" value="ECO:0007669"/>
    <property type="project" value="UniProtKB-SubCell"/>
</dbReference>
<dbReference type="Gene3D" id="6.10.340.10">
    <property type="match status" value="1"/>
</dbReference>
<dbReference type="Gene3D" id="1.10.287.130">
    <property type="match status" value="1"/>
</dbReference>
<dbReference type="EC" id="2.7.13.3" evidence="4"/>
<evidence type="ECO:0000256" key="2">
    <source>
        <dbReference type="ARBA" id="ARBA00001968"/>
    </source>
</evidence>
<dbReference type="InterPro" id="IPR036097">
    <property type="entry name" value="HisK_dim/P_sf"/>
</dbReference>
<dbReference type="CDD" id="cd00082">
    <property type="entry name" value="HisKA"/>
    <property type="match status" value="1"/>
</dbReference>
<dbReference type="InterPro" id="IPR003594">
    <property type="entry name" value="HATPase_dom"/>
</dbReference>
<dbReference type="SMART" id="SM00388">
    <property type="entry name" value="HisKA"/>
    <property type="match status" value="1"/>
</dbReference>
<gene>
    <name evidence="16" type="ORF">GJR97_06450</name>
</gene>
<evidence type="ECO:0000256" key="12">
    <source>
        <dbReference type="SAM" id="MobiDB-lite"/>
    </source>
</evidence>
<evidence type="ECO:0000256" key="10">
    <source>
        <dbReference type="ARBA" id="ARBA00023012"/>
    </source>
</evidence>
<evidence type="ECO:0000313" key="17">
    <source>
        <dbReference type="Proteomes" id="UP000476511"/>
    </source>
</evidence>
<feature type="compositionally biased region" description="Low complexity" evidence="12">
    <location>
        <begin position="25"/>
        <end position="40"/>
    </location>
</feature>
<evidence type="ECO:0000256" key="13">
    <source>
        <dbReference type="SAM" id="Phobius"/>
    </source>
</evidence>
<evidence type="ECO:0000256" key="7">
    <source>
        <dbReference type="ARBA" id="ARBA00022692"/>
    </source>
</evidence>
<keyword evidence="8" id="KW-0418">Kinase</keyword>
<evidence type="ECO:0000256" key="9">
    <source>
        <dbReference type="ARBA" id="ARBA00022989"/>
    </source>
</evidence>
<dbReference type="RefSeq" id="WP_154345696.1">
    <property type="nucleotide sequence ID" value="NZ_WKJD01000010.1"/>
</dbReference>
<evidence type="ECO:0000259" key="15">
    <source>
        <dbReference type="PROSITE" id="PS50885"/>
    </source>
</evidence>
<dbReference type="PRINTS" id="PR00344">
    <property type="entry name" value="BCTRLSENSOR"/>
</dbReference>
<dbReference type="Proteomes" id="UP000476511">
    <property type="component" value="Unassembled WGS sequence"/>
</dbReference>
<dbReference type="InterPro" id="IPR036890">
    <property type="entry name" value="HATPase_C_sf"/>
</dbReference>
<keyword evidence="7 13" id="KW-0812">Transmembrane</keyword>
<dbReference type="InterPro" id="IPR050428">
    <property type="entry name" value="TCS_sensor_his_kinase"/>
</dbReference>
<keyword evidence="11 13" id="KW-0472">Membrane</keyword>
<keyword evidence="17" id="KW-1185">Reference proteome</keyword>
<evidence type="ECO:0000313" key="16">
    <source>
        <dbReference type="EMBL" id="MRX43366.1"/>
    </source>
</evidence>
<proteinExistence type="predicted"/>
<evidence type="ECO:0000256" key="1">
    <source>
        <dbReference type="ARBA" id="ARBA00000085"/>
    </source>
</evidence>
<evidence type="ECO:0000256" key="5">
    <source>
        <dbReference type="ARBA" id="ARBA00022553"/>
    </source>
</evidence>
<feature type="transmembrane region" description="Helical" evidence="13">
    <location>
        <begin position="222"/>
        <end position="245"/>
    </location>
</feature>
<keyword evidence="10" id="KW-0902">Two-component regulatory system</keyword>
<dbReference type="InterPro" id="IPR005467">
    <property type="entry name" value="His_kinase_dom"/>
</dbReference>
<dbReference type="GO" id="GO:0000155">
    <property type="term" value="F:phosphorelay sensor kinase activity"/>
    <property type="evidence" value="ECO:0007669"/>
    <property type="project" value="InterPro"/>
</dbReference>
<dbReference type="PANTHER" id="PTHR45436">
    <property type="entry name" value="SENSOR HISTIDINE KINASE YKOH"/>
    <property type="match status" value="1"/>
</dbReference>
<comment type="catalytic activity">
    <reaction evidence="1">
        <text>ATP + protein L-histidine = ADP + protein N-phospho-L-histidine.</text>
        <dbReference type="EC" id="2.7.13.3"/>
    </reaction>
</comment>
<organism evidence="16 17">
    <name type="scientific">Agromyces kandeliae</name>
    <dbReference type="NCBI Taxonomy" id="2666141"/>
    <lineage>
        <taxon>Bacteria</taxon>
        <taxon>Bacillati</taxon>
        <taxon>Actinomycetota</taxon>
        <taxon>Actinomycetes</taxon>
        <taxon>Micrococcales</taxon>
        <taxon>Microbacteriaceae</taxon>
        <taxon>Agromyces</taxon>
    </lineage>
</organism>
<dbReference type="Pfam" id="PF02518">
    <property type="entry name" value="HATPase_c"/>
    <property type="match status" value="1"/>
</dbReference>
<dbReference type="PROSITE" id="PS50109">
    <property type="entry name" value="HIS_KIN"/>
    <property type="match status" value="1"/>
</dbReference>
<dbReference type="SUPFAM" id="SSF47384">
    <property type="entry name" value="Homodimeric domain of signal transducing histidine kinase"/>
    <property type="match status" value="1"/>
</dbReference>
<sequence>MTHPGAPGYASAARRAASERARPTDAAGDAVAGGDSSAAGAGDGAVVRRRRAPQTLRRRLLFVIAALVVLVSAIVGLVSVASLHNQLMARMDAQLVQATDRAARTLGEEREEGEDHEDRVPLPPEGAEALLRIPGQPVGAIAALVTDRAVVTFGAIDEEGEFVDPPETIAPVLASVPADRTPVTVELDELGEYRAIAAPTDGGFSFVVAFPLTEVNATTAQLAVTVGVVAIAGLAAALVLGAVIVRRALVPLDRVTETATLVSELPLARGDVELPEEVPVDDERTEVGRLATSFNRMLGHVAASLSAREQSERKVRRFVADASHELRTPLASIRGYSELTRMHGGELPPDVVHALGRIESESLRMTELVEDLLLLARLDEGRELRREPVDLTRLVIDAVGDAQVAAPDHEWRVEVPDDEVTVTGDASRLHQVVANLLANARVHTPDGTEVVVRVARVPVASGSPAPARVRVTVTDDGPGIDPAVRASLFERFARGDASRSRRAGSTGLGLAIVKAVVTAHRGTVEVASEPGRTEFAVELPA</sequence>
<evidence type="ECO:0000256" key="11">
    <source>
        <dbReference type="ARBA" id="ARBA00023136"/>
    </source>
</evidence>
<evidence type="ECO:0000256" key="6">
    <source>
        <dbReference type="ARBA" id="ARBA00022679"/>
    </source>
</evidence>
<evidence type="ECO:0000259" key="14">
    <source>
        <dbReference type="PROSITE" id="PS50109"/>
    </source>
</evidence>
<dbReference type="InterPro" id="IPR003661">
    <property type="entry name" value="HisK_dim/P_dom"/>
</dbReference>
<keyword evidence="5" id="KW-0597">Phosphoprotein</keyword>
<dbReference type="GO" id="GO:0005509">
    <property type="term" value="F:calcium ion binding"/>
    <property type="evidence" value="ECO:0007669"/>
    <property type="project" value="UniProtKB-ARBA"/>
</dbReference>
<comment type="caution">
    <text evidence="16">The sequence shown here is derived from an EMBL/GenBank/DDBJ whole genome shotgun (WGS) entry which is preliminary data.</text>
</comment>
<reference evidence="16 17" key="1">
    <citation type="submission" date="2019-11" db="EMBL/GenBank/DDBJ databases">
        <title>Agromyces kandeliae sp. nov., isolated from mangrove soil.</title>
        <authorList>
            <person name="Wang R."/>
        </authorList>
    </citation>
    <scope>NUCLEOTIDE SEQUENCE [LARGE SCALE GENOMIC DNA]</scope>
    <source>
        <strain evidence="16 17">Q22</strain>
    </source>
</reference>
<dbReference type="Pfam" id="PF00512">
    <property type="entry name" value="HisKA"/>
    <property type="match status" value="1"/>
</dbReference>
<accession>A0A6L5QZX4</accession>
<dbReference type="Pfam" id="PF00672">
    <property type="entry name" value="HAMP"/>
    <property type="match status" value="1"/>
</dbReference>
<dbReference type="FunFam" id="3.30.565.10:FF:000006">
    <property type="entry name" value="Sensor histidine kinase WalK"/>
    <property type="match status" value="1"/>
</dbReference>
<keyword evidence="9 13" id="KW-1133">Transmembrane helix</keyword>
<dbReference type="PANTHER" id="PTHR45436:SF5">
    <property type="entry name" value="SENSOR HISTIDINE KINASE TRCS"/>
    <property type="match status" value="1"/>
</dbReference>
<evidence type="ECO:0000256" key="3">
    <source>
        <dbReference type="ARBA" id="ARBA00004236"/>
    </source>
</evidence>
<feature type="transmembrane region" description="Helical" evidence="13">
    <location>
        <begin position="60"/>
        <end position="81"/>
    </location>
</feature>
<dbReference type="EMBL" id="WKJD01000010">
    <property type="protein sequence ID" value="MRX43366.1"/>
    <property type="molecule type" value="Genomic_DNA"/>
</dbReference>
<name>A0A6L5QZX4_9MICO</name>
<protein>
    <recommendedName>
        <fullName evidence="4">histidine kinase</fullName>
        <ecNumber evidence="4">2.7.13.3</ecNumber>
    </recommendedName>
</protein>
<dbReference type="InterPro" id="IPR004358">
    <property type="entry name" value="Sig_transdc_His_kin-like_C"/>
</dbReference>
<dbReference type="Gene3D" id="3.30.565.10">
    <property type="entry name" value="Histidine kinase-like ATPase, C-terminal domain"/>
    <property type="match status" value="1"/>
</dbReference>
<evidence type="ECO:0000256" key="4">
    <source>
        <dbReference type="ARBA" id="ARBA00012438"/>
    </source>
</evidence>
<dbReference type="SMART" id="SM00304">
    <property type="entry name" value="HAMP"/>
    <property type="match status" value="1"/>
</dbReference>
<feature type="domain" description="HAMP" evidence="15">
    <location>
        <begin position="246"/>
        <end position="306"/>
    </location>
</feature>
<dbReference type="AlphaFoldDB" id="A0A6L5QZX4"/>
<dbReference type="InterPro" id="IPR003660">
    <property type="entry name" value="HAMP_dom"/>
</dbReference>
<feature type="region of interest" description="Disordered" evidence="12">
    <location>
        <begin position="1"/>
        <end position="47"/>
    </location>
</feature>
<keyword evidence="6" id="KW-0808">Transferase</keyword>
<dbReference type="CDD" id="cd00075">
    <property type="entry name" value="HATPase"/>
    <property type="match status" value="1"/>
</dbReference>
<dbReference type="SUPFAM" id="SSF55874">
    <property type="entry name" value="ATPase domain of HSP90 chaperone/DNA topoisomerase II/histidine kinase"/>
    <property type="match status" value="1"/>
</dbReference>
<feature type="domain" description="Histidine kinase" evidence="14">
    <location>
        <begin position="321"/>
        <end position="541"/>
    </location>
</feature>